<dbReference type="Gene3D" id="3.10.110.10">
    <property type="entry name" value="Ubiquitin Conjugating Enzyme"/>
    <property type="match status" value="1"/>
</dbReference>
<name>A0A1Y2G0E3_9BASI</name>
<dbReference type="AlphaFoldDB" id="A0A1Y2G0E3"/>
<dbReference type="PANTHER" id="PTHR15955:SF8">
    <property type="entry name" value="RWD DOMAIN-CONTAINING PROTEIN 2B-RELATED"/>
    <property type="match status" value="1"/>
</dbReference>
<dbReference type="InterPro" id="IPR059181">
    <property type="entry name" value="RWDD2A-B_C"/>
</dbReference>
<dbReference type="EMBL" id="MCGR01000004">
    <property type="protein sequence ID" value="ORY90114.1"/>
    <property type="molecule type" value="Genomic_DNA"/>
</dbReference>
<dbReference type="CDD" id="cd24163">
    <property type="entry name" value="RWDD2_C"/>
    <property type="match status" value="1"/>
</dbReference>
<proteinExistence type="predicted"/>
<dbReference type="STRING" id="106004.A0A1Y2G0E3"/>
<sequence length="300" mass="32752">MASTATRDDELQHRSKVLEELNLLRSGLLEDEFEWSLLTAHDEQLWETALLDPSPSPAQLLKLPLPDFSLSLSSSSQPSIHLSAQYHSFVPSPLPILAIHASSISRSDQAALNEELQRVREGAEEEGEEYPLFSIVTAMREYLISNPPQPPAPPPKPSSWTSATSTPNPGKRKNIVSWASELQLWGISKPGYPGVIVVEGLQGGVDEFVWRIKQLNWKALQVRCEVDGFSSSSSSSSLPPEVQGLGQRERIEWALREKSCLGRVLGGAEGEGGKIGVSSSSALAMTKAGLEEVFRTAMKL</sequence>
<accession>A0A1Y2G0E3</accession>
<keyword evidence="4" id="KW-1185">Reference proteome</keyword>
<feature type="region of interest" description="Disordered" evidence="1">
    <location>
        <begin position="144"/>
        <end position="172"/>
    </location>
</feature>
<dbReference type="OrthoDB" id="432412at2759"/>
<dbReference type="Proteomes" id="UP000193467">
    <property type="component" value="Unassembled WGS sequence"/>
</dbReference>
<evidence type="ECO:0000313" key="4">
    <source>
        <dbReference type="Proteomes" id="UP000193467"/>
    </source>
</evidence>
<evidence type="ECO:0000256" key="1">
    <source>
        <dbReference type="SAM" id="MobiDB-lite"/>
    </source>
</evidence>
<dbReference type="Pfam" id="PF06544">
    <property type="entry name" value="Prp3_C"/>
    <property type="match status" value="1"/>
</dbReference>
<dbReference type="InterPro" id="IPR010541">
    <property type="entry name" value="Prp3_C"/>
</dbReference>
<dbReference type="PANTHER" id="PTHR15955">
    <property type="entry name" value="RWD DOMAIN CONTAINING PROTEIN 2"/>
    <property type="match status" value="1"/>
</dbReference>
<evidence type="ECO:0000259" key="2">
    <source>
        <dbReference type="Pfam" id="PF06544"/>
    </source>
</evidence>
<feature type="compositionally biased region" description="Pro residues" evidence="1">
    <location>
        <begin position="147"/>
        <end position="157"/>
    </location>
</feature>
<evidence type="ECO:0000313" key="3">
    <source>
        <dbReference type="EMBL" id="ORY90114.1"/>
    </source>
</evidence>
<dbReference type="InterPro" id="IPR016135">
    <property type="entry name" value="UBQ-conjugating_enzyme/RWD"/>
</dbReference>
<comment type="caution">
    <text evidence="3">The sequence shown here is derived from an EMBL/GenBank/DDBJ whole genome shotgun (WGS) entry which is preliminary data.</text>
</comment>
<gene>
    <name evidence="3" type="ORF">BCR35DRAFT_299655</name>
</gene>
<feature type="compositionally biased region" description="Low complexity" evidence="1">
    <location>
        <begin position="158"/>
        <end position="169"/>
    </location>
</feature>
<dbReference type="InParanoid" id="A0A1Y2G0E3"/>
<protein>
    <recommendedName>
        <fullName evidence="2">Small nuclear ribonucleoprotein Prp3 C-terminal domain-containing protein</fullName>
    </recommendedName>
</protein>
<reference evidence="3 4" key="1">
    <citation type="submission" date="2016-07" db="EMBL/GenBank/DDBJ databases">
        <title>Pervasive Adenine N6-methylation of Active Genes in Fungi.</title>
        <authorList>
            <consortium name="DOE Joint Genome Institute"/>
            <person name="Mondo S.J."/>
            <person name="Dannebaum R.O."/>
            <person name="Kuo R.C."/>
            <person name="Labutti K."/>
            <person name="Haridas S."/>
            <person name="Kuo A."/>
            <person name="Salamov A."/>
            <person name="Ahrendt S.R."/>
            <person name="Lipzen A."/>
            <person name="Sullivan W."/>
            <person name="Andreopoulos W.B."/>
            <person name="Clum A."/>
            <person name="Lindquist E."/>
            <person name="Daum C."/>
            <person name="Ramamoorthy G.K."/>
            <person name="Gryganskyi A."/>
            <person name="Culley D."/>
            <person name="Magnuson J.K."/>
            <person name="James T.Y."/>
            <person name="O'Malley M.A."/>
            <person name="Stajich J.E."/>
            <person name="Spatafora J.W."/>
            <person name="Visel A."/>
            <person name="Grigoriev I.V."/>
        </authorList>
    </citation>
    <scope>NUCLEOTIDE SEQUENCE [LARGE SCALE GENOMIC DNA]</scope>
    <source>
        <strain evidence="3 4">62-1032</strain>
    </source>
</reference>
<organism evidence="3 4">
    <name type="scientific">Leucosporidium creatinivorum</name>
    <dbReference type="NCBI Taxonomy" id="106004"/>
    <lineage>
        <taxon>Eukaryota</taxon>
        <taxon>Fungi</taxon>
        <taxon>Dikarya</taxon>
        <taxon>Basidiomycota</taxon>
        <taxon>Pucciniomycotina</taxon>
        <taxon>Microbotryomycetes</taxon>
        <taxon>Leucosporidiales</taxon>
        <taxon>Leucosporidium</taxon>
    </lineage>
</organism>
<feature type="domain" description="Small nuclear ribonucleoprotein Prp3 C-terminal" evidence="2">
    <location>
        <begin position="167"/>
        <end position="221"/>
    </location>
</feature>
<dbReference type="InterPro" id="IPR017359">
    <property type="entry name" value="Phi-like"/>
</dbReference>